<reference evidence="1 2" key="1">
    <citation type="journal article" date="2014" name="Genome Announc.">
        <title>Draft Genome Sequences of Two Vibrionaceae Species, Vibrio ponticus C121 and Photobacterium aphoticum C119, Isolated as Coral Reef Microbiota.</title>
        <authorList>
            <person name="Al-saari N."/>
            <person name="Meirelles P.M."/>
            <person name="Mino S."/>
            <person name="Suda W."/>
            <person name="Oshima K."/>
            <person name="Hattori M."/>
            <person name="Ohkuma M."/>
            <person name="Thompson F.L."/>
            <person name="Gomez-Gil B."/>
            <person name="Sawabe T."/>
            <person name="Sawabe T."/>
        </authorList>
    </citation>
    <scope>NUCLEOTIDE SEQUENCE [LARGE SCALE GENOMIC DNA]</scope>
    <source>
        <strain evidence="1 2">JCM 19237</strain>
    </source>
</reference>
<gene>
    <name evidence="1" type="ORF">JCM19237_6551</name>
</gene>
<organism evidence="1 2">
    <name type="scientific">Photobacterium aphoticum</name>
    <dbReference type="NCBI Taxonomy" id="754436"/>
    <lineage>
        <taxon>Bacteria</taxon>
        <taxon>Pseudomonadati</taxon>
        <taxon>Pseudomonadota</taxon>
        <taxon>Gammaproteobacteria</taxon>
        <taxon>Vibrionales</taxon>
        <taxon>Vibrionaceae</taxon>
        <taxon>Photobacterium</taxon>
    </lineage>
</organism>
<dbReference type="EMBL" id="BBMN01000002">
    <property type="protein sequence ID" value="GAL03657.1"/>
    <property type="molecule type" value="Genomic_DNA"/>
</dbReference>
<protein>
    <submittedName>
        <fullName evidence="1">Uncharacterized protein</fullName>
    </submittedName>
</protein>
<accession>A0A090R7Q1</accession>
<name>A0A090R7Q1_9GAMM</name>
<sequence length="45" mass="5167">MSSLASDCEKEKVVKEKRRCDVGAFDLSLLRWVCCSWFIALSLSR</sequence>
<comment type="caution">
    <text evidence="1">The sequence shown here is derived from an EMBL/GenBank/DDBJ whole genome shotgun (WGS) entry which is preliminary data.</text>
</comment>
<dbReference type="AlphaFoldDB" id="A0A090R7Q1"/>
<dbReference type="Proteomes" id="UP000029227">
    <property type="component" value="Unassembled WGS sequence"/>
</dbReference>
<evidence type="ECO:0000313" key="2">
    <source>
        <dbReference type="Proteomes" id="UP000029227"/>
    </source>
</evidence>
<proteinExistence type="predicted"/>
<evidence type="ECO:0000313" key="1">
    <source>
        <dbReference type="EMBL" id="GAL03657.1"/>
    </source>
</evidence>